<reference evidence="9" key="1">
    <citation type="submission" date="2020-06" db="EMBL/GenBank/DDBJ databases">
        <title>A chromosome-scale genome assembly of Talaromyces rugulosus W13939.</title>
        <authorList>
            <person name="Wang B."/>
            <person name="Guo L."/>
            <person name="Ye K."/>
            <person name="Wang L."/>
        </authorList>
    </citation>
    <scope>NUCLEOTIDE SEQUENCE [LARGE SCALE GENOMIC DNA]</scope>
    <source>
        <strain evidence="9">W13939</strain>
    </source>
</reference>
<feature type="transmembrane region" description="Helical" evidence="7">
    <location>
        <begin position="178"/>
        <end position="200"/>
    </location>
</feature>
<feature type="transmembrane region" description="Helical" evidence="7">
    <location>
        <begin position="212"/>
        <end position="233"/>
    </location>
</feature>
<name>A0A7H8R774_TALRU</name>
<keyword evidence="4 7" id="KW-1133">Transmembrane helix</keyword>
<evidence type="ECO:0000313" key="9">
    <source>
        <dbReference type="Proteomes" id="UP000509510"/>
    </source>
</evidence>
<feature type="transmembrane region" description="Helical" evidence="7">
    <location>
        <begin position="153"/>
        <end position="172"/>
    </location>
</feature>
<dbReference type="InterPro" id="IPR011701">
    <property type="entry name" value="MFS"/>
</dbReference>
<dbReference type="KEGG" id="trg:TRUGW13939_09381"/>
<dbReference type="RefSeq" id="XP_035348396.1">
    <property type="nucleotide sequence ID" value="XM_035492503.1"/>
</dbReference>
<feature type="transmembrane region" description="Helical" evidence="7">
    <location>
        <begin position="382"/>
        <end position="404"/>
    </location>
</feature>
<keyword evidence="3 7" id="KW-0812">Transmembrane</keyword>
<dbReference type="FunFam" id="1.20.1250.20:FF:000064">
    <property type="entry name" value="MFS allantoate transporter"/>
    <property type="match status" value="1"/>
</dbReference>
<evidence type="ECO:0000256" key="2">
    <source>
        <dbReference type="ARBA" id="ARBA00022448"/>
    </source>
</evidence>
<evidence type="ECO:0000256" key="7">
    <source>
        <dbReference type="SAM" id="Phobius"/>
    </source>
</evidence>
<comment type="subcellular location">
    <subcellularLocation>
        <location evidence="1">Membrane</location>
        <topology evidence="1">Multi-pass membrane protein</topology>
    </subcellularLocation>
</comment>
<gene>
    <name evidence="8" type="ORF">TRUGW13939_09381</name>
</gene>
<feature type="transmembrane region" description="Helical" evidence="7">
    <location>
        <begin position="410"/>
        <end position="430"/>
    </location>
</feature>
<dbReference type="OrthoDB" id="6730379at2759"/>
<dbReference type="Proteomes" id="UP000509510">
    <property type="component" value="Chromosome V"/>
</dbReference>
<dbReference type="Pfam" id="PF07690">
    <property type="entry name" value="MFS_1"/>
    <property type="match status" value="1"/>
</dbReference>
<feature type="transmembrane region" description="Helical" evidence="7">
    <location>
        <begin position="245"/>
        <end position="269"/>
    </location>
</feature>
<evidence type="ECO:0008006" key="10">
    <source>
        <dbReference type="Google" id="ProtNLM"/>
    </source>
</evidence>
<evidence type="ECO:0000313" key="8">
    <source>
        <dbReference type="EMBL" id="QKX62222.1"/>
    </source>
</evidence>
<accession>A0A7H8R774</accession>
<dbReference type="InterPro" id="IPR036259">
    <property type="entry name" value="MFS_trans_sf"/>
</dbReference>
<keyword evidence="5 7" id="KW-0472">Membrane</keyword>
<feature type="transmembrane region" description="Helical" evidence="7">
    <location>
        <begin position="442"/>
        <end position="458"/>
    </location>
</feature>
<evidence type="ECO:0000256" key="3">
    <source>
        <dbReference type="ARBA" id="ARBA00022692"/>
    </source>
</evidence>
<feature type="non-terminal residue" evidence="8">
    <location>
        <position position="1"/>
    </location>
</feature>
<dbReference type="Gene3D" id="1.20.1250.20">
    <property type="entry name" value="MFS general substrate transporter like domains"/>
    <property type="match status" value="2"/>
</dbReference>
<evidence type="ECO:0000256" key="1">
    <source>
        <dbReference type="ARBA" id="ARBA00004141"/>
    </source>
</evidence>
<proteinExistence type="inferred from homology"/>
<feature type="transmembrane region" description="Helical" evidence="7">
    <location>
        <begin position="470"/>
        <end position="495"/>
    </location>
</feature>
<keyword evidence="2" id="KW-0813">Transport</keyword>
<evidence type="ECO:0000256" key="5">
    <source>
        <dbReference type="ARBA" id="ARBA00023136"/>
    </source>
</evidence>
<organism evidence="8 9">
    <name type="scientific">Talaromyces rugulosus</name>
    <name type="common">Penicillium rugulosum</name>
    <dbReference type="NCBI Taxonomy" id="121627"/>
    <lineage>
        <taxon>Eukaryota</taxon>
        <taxon>Fungi</taxon>
        <taxon>Dikarya</taxon>
        <taxon>Ascomycota</taxon>
        <taxon>Pezizomycotina</taxon>
        <taxon>Eurotiomycetes</taxon>
        <taxon>Eurotiomycetidae</taxon>
        <taxon>Eurotiales</taxon>
        <taxon>Trichocomaceae</taxon>
        <taxon>Talaromyces</taxon>
        <taxon>Talaromyces sect. Islandici</taxon>
    </lineage>
</organism>
<keyword evidence="9" id="KW-1185">Reference proteome</keyword>
<evidence type="ECO:0000256" key="6">
    <source>
        <dbReference type="ARBA" id="ARBA00037968"/>
    </source>
</evidence>
<dbReference type="EMBL" id="CP055902">
    <property type="protein sequence ID" value="QKX62222.1"/>
    <property type="molecule type" value="Genomic_DNA"/>
</dbReference>
<sequence length="534" mass="59477">DMTLVAREVEEVEMGSDHGNAATQPPVEKITPMEIEDAAVVTEDTVQKYSNDDDEAMKAFARYQGPPLVLDEATNKRLLRTIDWHLMPVLCLVFGLNYLDKTTLSYASVMGIKEDIHLVKDNYQWLGSIFYLGFLIWEYPTNRLLQVLPLAKYSAFCVTAWGGVLALSATLTNFSGGMAIRFFLGMFEAASMPGFALLSSQWYTVKEHNSRTGIWISSNGWGQIVGGLVAYGISRSVSEQGAALAGWKIIFIAIGCFTTLVGLLFFYVIPDNQLNCRWLNERDRLLALERVRENEQGIGNTKFKWYQFREALLDPLNWALFAYGVLSDIPNGGITNFFSQLIENFGYSAQESLLYGTPGGAVVIVACVSNGLAGDYFQQRTLVACLPMLCASIGMLLIIALPISNDTGRLVGYYMTQALPATGATVLSLISSNIAGYTKKTTVAALYLIGYCTGNIIGPQTFRPSDAPRYVSAEVTILVCFGLCIVDLLFINWWCRRENRRKAVIRARPDYVRLENQGWRDLTDRENPEFVYSL</sequence>
<protein>
    <recommendedName>
        <fullName evidence="10">Major facilitator superfamily (MFS) profile domain-containing protein</fullName>
    </recommendedName>
</protein>
<dbReference type="CDD" id="cd17327">
    <property type="entry name" value="MFS_FEN2_like"/>
    <property type="match status" value="1"/>
</dbReference>
<dbReference type="SUPFAM" id="SSF103473">
    <property type="entry name" value="MFS general substrate transporter"/>
    <property type="match status" value="1"/>
</dbReference>
<evidence type="ECO:0000256" key="4">
    <source>
        <dbReference type="ARBA" id="ARBA00022989"/>
    </source>
</evidence>
<dbReference type="GO" id="GO:0022857">
    <property type="term" value="F:transmembrane transporter activity"/>
    <property type="evidence" value="ECO:0007669"/>
    <property type="project" value="InterPro"/>
</dbReference>
<dbReference type="AlphaFoldDB" id="A0A7H8R774"/>
<dbReference type="GeneID" id="55996864"/>
<comment type="similarity">
    <text evidence="6">Belongs to the major facilitator superfamily. Allantoate permease family.</text>
</comment>
<dbReference type="GO" id="GO:0016020">
    <property type="term" value="C:membrane"/>
    <property type="evidence" value="ECO:0007669"/>
    <property type="project" value="UniProtKB-SubCell"/>
</dbReference>
<dbReference type="PANTHER" id="PTHR43791">
    <property type="entry name" value="PERMEASE-RELATED"/>
    <property type="match status" value="1"/>
</dbReference>
<dbReference type="PANTHER" id="PTHR43791:SF1">
    <property type="entry name" value="ALLANTOATE PERMEASE"/>
    <property type="match status" value="1"/>
</dbReference>